<keyword evidence="2" id="KW-1185">Reference proteome</keyword>
<dbReference type="Proteomes" id="UP000664480">
    <property type="component" value="Unassembled WGS sequence"/>
</dbReference>
<dbReference type="RefSeq" id="WP_206584857.1">
    <property type="nucleotide sequence ID" value="NZ_JAFKCU010000001.1"/>
</dbReference>
<dbReference type="EMBL" id="JAFKCU010000001">
    <property type="protein sequence ID" value="MBN7814200.1"/>
    <property type="molecule type" value="Genomic_DNA"/>
</dbReference>
<proteinExistence type="predicted"/>
<name>A0ABS3CBL3_9BACT</name>
<protein>
    <submittedName>
        <fullName evidence="1">Uncharacterized protein</fullName>
    </submittedName>
</protein>
<evidence type="ECO:0000313" key="1">
    <source>
        <dbReference type="EMBL" id="MBN7814200.1"/>
    </source>
</evidence>
<gene>
    <name evidence="1" type="ORF">J0A69_02115</name>
</gene>
<reference evidence="1 2" key="1">
    <citation type="submission" date="2021-03" db="EMBL/GenBank/DDBJ databases">
        <title>novel species isolated from a fishpond in China.</title>
        <authorList>
            <person name="Lu H."/>
            <person name="Cai Z."/>
        </authorList>
    </citation>
    <scope>NUCLEOTIDE SEQUENCE [LARGE SCALE GENOMIC DNA]</scope>
    <source>
        <strain evidence="1 2">YJ13C</strain>
    </source>
</reference>
<sequence>MRPDFVRAGLDHGLGGFDSAQPDRLAIVNETLMVCGDTDHGERYENSGLW</sequence>
<evidence type="ECO:0000313" key="2">
    <source>
        <dbReference type="Proteomes" id="UP000664480"/>
    </source>
</evidence>
<accession>A0ABS3CBL3</accession>
<comment type="caution">
    <text evidence="1">The sequence shown here is derived from an EMBL/GenBank/DDBJ whole genome shotgun (WGS) entry which is preliminary data.</text>
</comment>
<organism evidence="1 2">
    <name type="scientific">Algoriphagus pacificus</name>
    <dbReference type="NCBI Taxonomy" id="2811234"/>
    <lineage>
        <taxon>Bacteria</taxon>
        <taxon>Pseudomonadati</taxon>
        <taxon>Bacteroidota</taxon>
        <taxon>Cytophagia</taxon>
        <taxon>Cytophagales</taxon>
        <taxon>Cyclobacteriaceae</taxon>
        <taxon>Algoriphagus</taxon>
    </lineage>
</organism>